<protein>
    <submittedName>
        <fullName evidence="1">Uncharacterized protein</fullName>
    </submittedName>
</protein>
<dbReference type="STRING" id="1794912.AXX12_11595"/>
<sequence>MDTVPYKLLVVDTENSTVLLTDGESGEIIREWPFPGEYSPVDIQLTADSAIAYIPTSNNQGRGTLFSISLPAGQLMQLPLDLPPIERFAAGPQLGQAVVATRDGALFLLDIEKRSLTLLGRSGEPTACVGLATDDNAVYTVWQHDQNGVLAIFSPDGQLQDERFLPGLPTNLSQSERYLYIPFTTASAGEEGMILLPKQISEAALRAISLHHCPSEASFRIYPCQVAITPDESTAYVVHEDSANVSVIDIASATVSGYIPVGRSLSCLTLLPDSQFAVAGSYMFADLSLIDLVNRRLLSLTDGERELFGQVAVLHSGR</sequence>
<dbReference type="Gene3D" id="2.130.10.10">
    <property type="entry name" value="YVTN repeat-like/Quinoprotein amine dehydrogenase"/>
    <property type="match status" value="2"/>
</dbReference>
<dbReference type="InterPro" id="IPR011044">
    <property type="entry name" value="Quino_amine_DH_bsu"/>
</dbReference>
<proteinExistence type="predicted"/>
<dbReference type="AlphaFoldDB" id="A0A154BPC7"/>
<evidence type="ECO:0000313" key="2">
    <source>
        <dbReference type="Proteomes" id="UP000076268"/>
    </source>
</evidence>
<organism evidence="1 2">
    <name type="scientific">Anaerosporomusa subterranea</name>
    <dbReference type="NCBI Taxonomy" id="1794912"/>
    <lineage>
        <taxon>Bacteria</taxon>
        <taxon>Bacillati</taxon>
        <taxon>Bacillota</taxon>
        <taxon>Negativicutes</taxon>
        <taxon>Acetonemataceae</taxon>
        <taxon>Anaerosporomusa</taxon>
    </lineage>
</organism>
<name>A0A154BPC7_ANASB</name>
<evidence type="ECO:0000313" key="1">
    <source>
        <dbReference type="EMBL" id="KYZ75834.1"/>
    </source>
</evidence>
<dbReference type="OrthoDB" id="1633742at2"/>
<dbReference type="EMBL" id="LSGP01000020">
    <property type="protein sequence ID" value="KYZ75834.1"/>
    <property type="molecule type" value="Genomic_DNA"/>
</dbReference>
<dbReference type="PANTHER" id="PTHR47197">
    <property type="entry name" value="PROTEIN NIRF"/>
    <property type="match status" value="1"/>
</dbReference>
<dbReference type="Proteomes" id="UP000076268">
    <property type="component" value="Unassembled WGS sequence"/>
</dbReference>
<gene>
    <name evidence="1" type="ORF">AXX12_11595</name>
</gene>
<dbReference type="InterPro" id="IPR051200">
    <property type="entry name" value="Host-pathogen_enzymatic-act"/>
</dbReference>
<dbReference type="SUPFAM" id="SSF50969">
    <property type="entry name" value="YVTN repeat-like/Quinoprotein amine dehydrogenase"/>
    <property type="match status" value="1"/>
</dbReference>
<accession>A0A154BPC7</accession>
<dbReference type="PANTHER" id="PTHR47197:SF3">
    <property type="entry name" value="DIHYDRO-HEME D1 DEHYDROGENASE"/>
    <property type="match status" value="1"/>
</dbReference>
<reference evidence="1 2" key="1">
    <citation type="submission" date="2016-02" db="EMBL/GenBank/DDBJ databases">
        <title>Anaerosporomusa subterraneum gen. nov., sp. nov., a spore-forming obligate anaerobe isolated from saprolite.</title>
        <authorList>
            <person name="Choi J.K."/>
            <person name="Shah M."/>
            <person name="Yee N."/>
        </authorList>
    </citation>
    <scope>NUCLEOTIDE SEQUENCE [LARGE SCALE GENOMIC DNA]</scope>
    <source>
        <strain evidence="1 2">RU4</strain>
    </source>
</reference>
<dbReference type="InterPro" id="IPR015943">
    <property type="entry name" value="WD40/YVTN_repeat-like_dom_sf"/>
</dbReference>
<keyword evidence="2" id="KW-1185">Reference proteome</keyword>
<dbReference type="RefSeq" id="WP_066243700.1">
    <property type="nucleotide sequence ID" value="NZ_LSGP01000020.1"/>
</dbReference>
<comment type="caution">
    <text evidence="1">The sequence shown here is derived from an EMBL/GenBank/DDBJ whole genome shotgun (WGS) entry which is preliminary data.</text>
</comment>